<name>A0A2S0N842_9HYPH</name>
<dbReference type="EMBL" id="CP027668">
    <property type="protein sequence ID" value="AVO44286.1"/>
    <property type="molecule type" value="Genomic_DNA"/>
</dbReference>
<keyword evidence="1" id="KW-0472">Membrane</keyword>
<feature type="transmembrane region" description="Helical" evidence="1">
    <location>
        <begin position="21"/>
        <end position="41"/>
    </location>
</feature>
<gene>
    <name evidence="2" type="ORF">C6569_03940</name>
</gene>
<evidence type="ECO:0000256" key="1">
    <source>
        <dbReference type="SAM" id="Phobius"/>
    </source>
</evidence>
<proteinExistence type="predicted"/>
<feature type="transmembrane region" description="Helical" evidence="1">
    <location>
        <begin position="109"/>
        <end position="128"/>
    </location>
</feature>
<evidence type="ECO:0000313" key="3">
    <source>
        <dbReference type="Proteomes" id="UP000237889"/>
    </source>
</evidence>
<evidence type="ECO:0008006" key="4">
    <source>
        <dbReference type="Google" id="ProtNLM"/>
    </source>
</evidence>
<dbReference type="AlphaFoldDB" id="A0A2S0N842"/>
<feature type="transmembrane region" description="Helical" evidence="1">
    <location>
        <begin position="134"/>
        <end position="159"/>
    </location>
</feature>
<accession>A0A2S0N842</accession>
<protein>
    <recommendedName>
        <fullName evidence="4">DUF1440 domain-containing protein</fullName>
    </recommendedName>
</protein>
<sequence>MMTDTAAPAASRIAGIAVPGLREMIALVVGGFAGLGIWEIWANVPTAIVAGGPLEPPALIKALFAARLGFEPSDVVAKALHYATGVVGYPLGYYLLTRNGVSLGRRWNGWAWGTFTTFIALGIFAPLAGLPFMLLAWGGQLTIMSTIGHALYGAMAAWVTEMMLDRDRP</sequence>
<evidence type="ECO:0000313" key="2">
    <source>
        <dbReference type="EMBL" id="AVO44286.1"/>
    </source>
</evidence>
<keyword evidence="1" id="KW-1133">Transmembrane helix</keyword>
<dbReference type="RefSeq" id="WP_106747616.1">
    <property type="nucleotide sequence ID" value="NZ_CP027668.1"/>
</dbReference>
<dbReference type="Proteomes" id="UP000237889">
    <property type="component" value="Chromosome"/>
</dbReference>
<keyword evidence="3" id="KW-1185">Reference proteome</keyword>
<feature type="transmembrane region" description="Helical" evidence="1">
    <location>
        <begin position="79"/>
        <end position="97"/>
    </location>
</feature>
<keyword evidence="1" id="KW-0812">Transmembrane</keyword>
<reference evidence="2 3" key="1">
    <citation type="submission" date="2018-03" db="EMBL/GenBank/DDBJ databases">
        <title>Genome sequencing of Phreatobacter sp.</title>
        <authorList>
            <person name="Kim S.-J."/>
            <person name="Heo J."/>
            <person name="Kwon S.-W."/>
        </authorList>
    </citation>
    <scope>NUCLEOTIDE SEQUENCE [LARGE SCALE GENOMIC DNA]</scope>
    <source>
        <strain evidence="2 3">S-12</strain>
    </source>
</reference>
<organism evidence="2 3">
    <name type="scientific">Phreatobacter cathodiphilus</name>
    <dbReference type="NCBI Taxonomy" id="1868589"/>
    <lineage>
        <taxon>Bacteria</taxon>
        <taxon>Pseudomonadati</taxon>
        <taxon>Pseudomonadota</taxon>
        <taxon>Alphaproteobacteria</taxon>
        <taxon>Hyphomicrobiales</taxon>
        <taxon>Phreatobacteraceae</taxon>
        <taxon>Phreatobacter</taxon>
    </lineage>
</organism>
<dbReference type="OrthoDB" id="7347542at2"/>
<dbReference type="KEGG" id="phr:C6569_03940"/>